<dbReference type="EMBL" id="MDHH01000001">
    <property type="protein sequence ID" value="OUE04146.1"/>
    <property type="molecule type" value="Genomic_DNA"/>
</dbReference>
<name>A0A251XL46_CLAMM</name>
<dbReference type="RefSeq" id="WP_086505778.1">
    <property type="nucleotide sequence ID" value="NZ_CP076349.1"/>
</dbReference>
<dbReference type="Proteomes" id="UP000195062">
    <property type="component" value="Unassembled WGS sequence"/>
</dbReference>
<keyword evidence="2" id="KW-1185">Reference proteome</keyword>
<gene>
    <name evidence="1" type="ORF">CMMCAS07_04295</name>
</gene>
<organism evidence="1 2">
    <name type="scientific">Clavibacter michiganensis subsp. michiganensis</name>
    <dbReference type="NCBI Taxonomy" id="33013"/>
    <lineage>
        <taxon>Bacteria</taxon>
        <taxon>Bacillati</taxon>
        <taxon>Actinomycetota</taxon>
        <taxon>Actinomycetes</taxon>
        <taxon>Micrococcales</taxon>
        <taxon>Microbacteriaceae</taxon>
        <taxon>Clavibacter</taxon>
    </lineage>
</organism>
<proteinExistence type="predicted"/>
<protein>
    <recommendedName>
        <fullName evidence="3">WYL domain-containing protein</fullName>
    </recommendedName>
</protein>
<sequence length="100" mass="11221">MSEGFDFKEVIDAREVIVFEYDGLPRRAEPATYGINSKGNIVLRACLVDGQSKTRTLPCWELYSVSKMVNTGATGQHFTDFTVAGYKRNDSQIATIWAEH</sequence>
<dbReference type="AlphaFoldDB" id="A0A251XL46"/>
<reference evidence="1 2" key="1">
    <citation type="submission" date="2016-08" db="EMBL/GenBank/DDBJ databases">
        <title>Genome sequence of Clavibacter michiganensis subsp. michiganensis strain CASJ007.</title>
        <authorList>
            <person name="Thapa S.P."/>
            <person name="Coaker G."/>
        </authorList>
    </citation>
    <scope>NUCLEOTIDE SEQUENCE [LARGE SCALE GENOMIC DNA]</scope>
    <source>
        <strain evidence="1">CASJ007</strain>
    </source>
</reference>
<evidence type="ECO:0000313" key="2">
    <source>
        <dbReference type="Proteomes" id="UP000195062"/>
    </source>
</evidence>
<evidence type="ECO:0008006" key="3">
    <source>
        <dbReference type="Google" id="ProtNLM"/>
    </source>
</evidence>
<comment type="caution">
    <text evidence="1">The sequence shown here is derived from an EMBL/GenBank/DDBJ whole genome shotgun (WGS) entry which is preliminary data.</text>
</comment>
<evidence type="ECO:0000313" key="1">
    <source>
        <dbReference type="EMBL" id="OUE04146.1"/>
    </source>
</evidence>
<accession>A0A251XL46</accession>